<keyword evidence="1" id="KW-0472">Membrane</keyword>
<feature type="transmembrane region" description="Helical" evidence="1">
    <location>
        <begin position="362"/>
        <end position="381"/>
    </location>
</feature>
<comment type="caution">
    <text evidence="2">The sequence shown here is derived from an EMBL/GenBank/DDBJ whole genome shotgun (WGS) entry which is preliminary data.</text>
</comment>
<accession>A0A0D6PMY2</accession>
<keyword evidence="1" id="KW-0812">Transmembrane</keyword>
<dbReference type="AlphaFoldDB" id="A0A0D6PMY2"/>
<keyword evidence="1" id="KW-1133">Transmembrane helix</keyword>
<sequence>MPRLRFEQLLGLYRDIDFDPQGNQGSLNLLTVEQIADLQLIESDDSACEDANLSVLSDPSTLAIGQKVRVHVGSPRISLGLLVRSVDDLLKTPEARITEPAAYFVVDGRIEPQTSPTPTTIAAYRKVLAIVALFSKAAAYLDQTRQELVFVHEGKVVVPVRYDVAVLDRISQAAIDALLENFKDDVHQDQKLAILENAIVQMVEARPSPQRFTYILDNLDALLETVRQGYRLFASSFSYTKIRGEVEAAKADYVAKIHKTLIDIQGQLLGIPVATIIVASQLKSSQTCGVEFWTNVAVVAGAWVFLALLIIAIINQWVTLGAIDDDIKSQRQRLEKDYAAISSQFISIYRGLANRVSWHRKALIGIGAIAVVGAFFATFAFSQLNTAPFSCFIGASPITQNLSKPKPLPAMPASRNKAHPG</sequence>
<dbReference type="STRING" id="1120923.SAMN02746095_03607"/>
<feature type="transmembrane region" description="Helical" evidence="1">
    <location>
        <begin position="292"/>
        <end position="314"/>
    </location>
</feature>
<dbReference type="Proteomes" id="UP000032668">
    <property type="component" value="Unassembled WGS sequence"/>
</dbReference>
<proteinExistence type="predicted"/>
<evidence type="ECO:0000256" key="1">
    <source>
        <dbReference type="SAM" id="Phobius"/>
    </source>
</evidence>
<dbReference type="EMBL" id="BANC01000166">
    <property type="protein sequence ID" value="GAN82154.1"/>
    <property type="molecule type" value="Genomic_DNA"/>
</dbReference>
<keyword evidence="3" id="KW-1185">Reference proteome</keyword>
<dbReference type="OrthoDB" id="7553681at2"/>
<reference evidence="2 3" key="1">
    <citation type="submission" date="2012-11" db="EMBL/GenBank/DDBJ databases">
        <title>Whole genome sequence of Acidocella aminolytica 101 = DSM 11237.</title>
        <authorList>
            <person name="Azuma Y."/>
            <person name="Higashiura N."/>
            <person name="Hirakawa H."/>
            <person name="Matsushita K."/>
        </authorList>
    </citation>
    <scope>NUCLEOTIDE SEQUENCE [LARGE SCALE GENOMIC DNA]</scope>
    <source>
        <strain evidence="3">101 / DSM 11237</strain>
    </source>
</reference>
<dbReference type="RefSeq" id="WP_048880548.1">
    <property type="nucleotide sequence ID" value="NZ_BANC01000166.1"/>
</dbReference>
<evidence type="ECO:0008006" key="4">
    <source>
        <dbReference type="Google" id="ProtNLM"/>
    </source>
</evidence>
<evidence type="ECO:0000313" key="3">
    <source>
        <dbReference type="Proteomes" id="UP000032668"/>
    </source>
</evidence>
<gene>
    <name evidence="2" type="ORF">Aam_169_002</name>
</gene>
<organism evidence="2 3">
    <name type="scientific">Acidocella aminolytica 101 = DSM 11237</name>
    <dbReference type="NCBI Taxonomy" id="1120923"/>
    <lineage>
        <taxon>Bacteria</taxon>
        <taxon>Pseudomonadati</taxon>
        <taxon>Pseudomonadota</taxon>
        <taxon>Alphaproteobacteria</taxon>
        <taxon>Acetobacterales</taxon>
        <taxon>Acidocellaceae</taxon>
        <taxon>Acidocella</taxon>
    </lineage>
</organism>
<protein>
    <recommendedName>
        <fullName evidence="4">Phage-related membrane protein</fullName>
    </recommendedName>
</protein>
<evidence type="ECO:0000313" key="2">
    <source>
        <dbReference type="EMBL" id="GAN82154.1"/>
    </source>
</evidence>
<name>A0A0D6PMY2_9PROT</name>